<evidence type="ECO:0000313" key="10">
    <source>
        <dbReference type="EMBL" id="KAF2284709.1"/>
    </source>
</evidence>
<evidence type="ECO:0000313" key="11">
    <source>
        <dbReference type="Proteomes" id="UP000467840"/>
    </source>
</evidence>
<evidence type="ECO:0000256" key="3">
    <source>
        <dbReference type="ARBA" id="ARBA00022927"/>
    </source>
</evidence>
<dbReference type="EMBL" id="JAAGAX010000018">
    <property type="protein sequence ID" value="KAF2284709.1"/>
    <property type="molecule type" value="Genomic_DNA"/>
</dbReference>
<dbReference type="GO" id="GO:0016560">
    <property type="term" value="P:protein import into peroxisome matrix, docking"/>
    <property type="evidence" value="ECO:0007669"/>
    <property type="project" value="InterPro"/>
</dbReference>
<name>A0A6A6KB66_HEVBR</name>
<evidence type="ECO:0000256" key="6">
    <source>
        <dbReference type="ARBA" id="ARBA00023140"/>
    </source>
</evidence>
<evidence type="ECO:0000256" key="8">
    <source>
        <dbReference type="ARBA" id="ARBA00046271"/>
    </source>
</evidence>
<sequence>MLQLNLGNEQGPHHLAQHLLNSSPGSTSDVVEASGTAKPGEIVPAVNKNTTVNGNSLGRPVPTRPWEQQTYGSTYGGYGSGLNYNSGYGSGIGGYGGVYGGGMYGGGGMYNGGFGGPMGGYGMGMGPYGDQDPNNPYGAPSSPPGFWISFLRVMQGVVNFFGRISILIDQNTQAFHMFMTALLQLFDRTGLLYGELARFVLRLLGIKTKPRKVQGPGPDGLPAPQNPHRNQNYIEGPKGAPSGAWDNVWGDGAN</sequence>
<feature type="compositionally biased region" description="Polar residues" evidence="9">
    <location>
        <begin position="47"/>
        <end position="56"/>
    </location>
</feature>
<comment type="caution">
    <text evidence="10">The sequence shown here is derived from an EMBL/GenBank/DDBJ whole genome shotgun (WGS) entry which is preliminary data.</text>
</comment>
<dbReference type="InterPro" id="IPR035463">
    <property type="entry name" value="Pex13"/>
</dbReference>
<dbReference type="Proteomes" id="UP000467840">
    <property type="component" value="Chromosome 12"/>
</dbReference>
<keyword evidence="5" id="KW-0472">Membrane</keyword>
<gene>
    <name evidence="10" type="ORF">GH714_029468</name>
</gene>
<keyword evidence="2" id="KW-0813">Transport</keyword>
<evidence type="ECO:0000256" key="2">
    <source>
        <dbReference type="ARBA" id="ARBA00022448"/>
    </source>
</evidence>
<evidence type="ECO:0000256" key="4">
    <source>
        <dbReference type="ARBA" id="ARBA00023010"/>
    </source>
</evidence>
<comment type="similarity">
    <text evidence="1">Belongs to the peroxin-13 family.</text>
</comment>
<feature type="region of interest" description="Disordered" evidence="9">
    <location>
        <begin position="46"/>
        <end position="67"/>
    </location>
</feature>
<dbReference type="PANTHER" id="PTHR19332">
    <property type="entry name" value="PEROXISOMAL MEMBRANE PROTEIN PEX13"/>
    <property type="match status" value="1"/>
</dbReference>
<accession>A0A6A6KB66</accession>
<keyword evidence="6" id="KW-0576">Peroxisome</keyword>
<feature type="region of interest" description="Disordered" evidence="9">
    <location>
        <begin position="211"/>
        <end position="254"/>
    </location>
</feature>
<comment type="subcellular location">
    <subcellularLocation>
        <location evidence="8">Peroxisome membrane</location>
    </subcellularLocation>
</comment>
<reference evidence="10 11" key="1">
    <citation type="journal article" date="2020" name="Mol. Plant">
        <title>The Chromosome-Based Rubber Tree Genome Provides New Insights into Spurge Genome Evolution and Rubber Biosynthesis.</title>
        <authorList>
            <person name="Liu J."/>
            <person name="Shi C."/>
            <person name="Shi C.C."/>
            <person name="Li W."/>
            <person name="Zhang Q.J."/>
            <person name="Zhang Y."/>
            <person name="Li K."/>
            <person name="Lu H.F."/>
            <person name="Shi C."/>
            <person name="Zhu S.T."/>
            <person name="Xiao Z.Y."/>
            <person name="Nan H."/>
            <person name="Yue Y."/>
            <person name="Zhu X.G."/>
            <person name="Wu Y."/>
            <person name="Hong X.N."/>
            <person name="Fan G.Y."/>
            <person name="Tong Y."/>
            <person name="Zhang D."/>
            <person name="Mao C.L."/>
            <person name="Liu Y.L."/>
            <person name="Hao S.J."/>
            <person name="Liu W.Q."/>
            <person name="Lv M.Q."/>
            <person name="Zhang H.B."/>
            <person name="Liu Y."/>
            <person name="Hu-Tang G.R."/>
            <person name="Wang J.P."/>
            <person name="Wang J.H."/>
            <person name="Sun Y.H."/>
            <person name="Ni S.B."/>
            <person name="Chen W.B."/>
            <person name="Zhang X.C."/>
            <person name="Jiao Y.N."/>
            <person name="Eichler E.E."/>
            <person name="Li G.H."/>
            <person name="Liu X."/>
            <person name="Gao L.Z."/>
        </authorList>
    </citation>
    <scope>NUCLEOTIDE SEQUENCE [LARGE SCALE GENOMIC DNA]</scope>
    <source>
        <strain evidence="11">cv. GT1</strain>
        <tissue evidence="10">Leaf</tissue>
    </source>
</reference>
<evidence type="ECO:0000256" key="1">
    <source>
        <dbReference type="ARBA" id="ARBA00006033"/>
    </source>
</evidence>
<proteinExistence type="inferred from homology"/>
<dbReference type="PANTHER" id="PTHR19332:SF1">
    <property type="entry name" value="PEROXISOMAL MEMBRANE PROTEIN PEX13"/>
    <property type="match status" value="1"/>
</dbReference>
<evidence type="ECO:0000256" key="9">
    <source>
        <dbReference type="SAM" id="MobiDB-lite"/>
    </source>
</evidence>
<organism evidence="10 11">
    <name type="scientific">Hevea brasiliensis</name>
    <name type="common">Para rubber tree</name>
    <name type="synonym">Siphonia brasiliensis</name>
    <dbReference type="NCBI Taxonomy" id="3981"/>
    <lineage>
        <taxon>Eukaryota</taxon>
        <taxon>Viridiplantae</taxon>
        <taxon>Streptophyta</taxon>
        <taxon>Embryophyta</taxon>
        <taxon>Tracheophyta</taxon>
        <taxon>Spermatophyta</taxon>
        <taxon>Magnoliopsida</taxon>
        <taxon>eudicotyledons</taxon>
        <taxon>Gunneridae</taxon>
        <taxon>Pentapetalae</taxon>
        <taxon>rosids</taxon>
        <taxon>fabids</taxon>
        <taxon>Malpighiales</taxon>
        <taxon>Euphorbiaceae</taxon>
        <taxon>Crotonoideae</taxon>
        <taxon>Micrandreae</taxon>
        <taxon>Hevea</taxon>
    </lineage>
</organism>
<evidence type="ECO:0000256" key="5">
    <source>
        <dbReference type="ARBA" id="ARBA00023136"/>
    </source>
</evidence>
<dbReference type="GO" id="GO:0005778">
    <property type="term" value="C:peroxisomal membrane"/>
    <property type="evidence" value="ECO:0007669"/>
    <property type="project" value="UniProtKB-SubCell"/>
</dbReference>
<keyword evidence="4" id="KW-0811">Translocation</keyword>
<dbReference type="AlphaFoldDB" id="A0A6A6KB66"/>
<protein>
    <recommendedName>
        <fullName evidence="7">Peroxin-13</fullName>
    </recommendedName>
</protein>
<evidence type="ECO:0000256" key="7">
    <source>
        <dbReference type="ARBA" id="ARBA00029693"/>
    </source>
</evidence>
<keyword evidence="11" id="KW-1185">Reference proteome</keyword>
<keyword evidence="3" id="KW-0653">Protein transport</keyword>
<dbReference type="GO" id="GO:1990429">
    <property type="term" value="C:peroxisomal importomer complex"/>
    <property type="evidence" value="ECO:0007669"/>
    <property type="project" value="TreeGrafter"/>
</dbReference>